<dbReference type="InterPro" id="IPR036047">
    <property type="entry name" value="F-box-like_dom_sf"/>
</dbReference>
<evidence type="ECO:0000313" key="3">
    <source>
        <dbReference type="Proteomes" id="UP000027195"/>
    </source>
</evidence>
<dbReference type="InParanoid" id="A0A067MC64"/>
<dbReference type="PROSITE" id="PS50181">
    <property type="entry name" value="FBOX"/>
    <property type="match status" value="1"/>
</dbReference>
<accession>A0A067MC64</accession>
<evidence type="ECO:0000313" key="2">
    <source>
        <dbReference type="EMBL" id="KDQ12280.1"/>
    </source>
</evidence>
<dbReference type="SUPFAM" id="SSF81383">
    <property type="entry name" value="F-box domain"/>
    <property type="match status" value="1"/>
</dbReference>
<dbReference type="InterPro" id="IPR001810">
    <property type="entry name" value="F-box_dom"/>
</dbReference>
<keyword evidence="3" id="KW-1185">Reference proteome</keyword>
<dbReference type="Pfam" id="PF12937">
    <property type="entry name" value="F-box-like"/>
    <property type="match status" value="1"/>
</dbReference>
<gene>
    <name evidence="2" type="ORF">BOTBODRAFT_96511</name>
</gene>
<protein>
    <recommendedName>
        <fullName evidence="1">F-box domain-containing protein</fullName>
    </recommendedName>
</protein>
<dbReference type="AlphaFoldDB" id="A0A067MC64"/>
<sequence length="59" mass="6812">SLPVYRLPNEVLSIIFELAESTASDLWQRSSTKNPINLSQVSRRWRDLALNLPTLWTTI</sequence>
<dbReference type="OrthoDB" id="3224080at2759"/>
<dbReference type="Gene3D" id="1.20.1280.50">
    <property type="match status" value="1"/>
</dbReference>
<dbReference type="EMBL" id="KL198051">
    <property type="protein sequence ID" value="KDQ12280.1"/>
    <property type="molecule type" value="Genomic_DNA"/>
</dbReference>
<feature type="non-terminal residue" evidence="2">
    <location>
        <position position="1"/>
    </location>
</feature>
<dbReference type="HOGENOM" id="CLU_018544_6_2_1"/>
<reference evidence="3" key="1">
    <citation type="journal article" date="2014" name="Proc. Natl. Acad. Sci. U.S.A.">
        <title>Extensive sampling of basidiomycete genomes demonstrates inadequacy of the white-rot/brown-rot paradigm for wood decay fungi.</title>
        <authorList>
            <person name="Riley R."/>
            <person name="Salamov A.A."/>
            <person name="Brown D.W."/>
            <person name="Nagy L.G."/>
            <person name="Floudas D."/>
            <person name="Held B.W."/>
            <person name="Levasseur A."/>
            <person name="Lombard V."/>
            <person name="Morin E."/>
            <person name="Otillar R."/>
            <person name="Lindquist E.A."/>
            <person name="Sun H."/>
            <person name="LaButti K.M."/>
            <person name="Schmutz J."/>
            <person name="Jabbour D."/>
            <person name="Luo H."/>
            <person name="Baker S.E."/>
            <person name="Pisabarro A.G."/>
            <person name="Walton J.D."/>
            <person name="Blanchette R.A."/>
            <person name="Henrissat B."/>
            <person name="Martin F."/>
            <person name="Cullen D."/>
            <person name="Hibbett D.S."/>
            <person name="Grigoriev I.V."/>
        </authorList>
    </citation>
    <scope>NUCLEOTIDE SEQUENCE [LARGE SCALE GENOMIC DNA]</scope>
    <source>
        <strain evidence="3">FD-172 SS1</strain>
    </source>
</reference>
<organism evidence="2 3">
    <name type="scientific">Botryobasidium botryosum (strain FD-172 SS1)</name>
    <dbReference type="NCBI Taxonomy" id="930990"/>
    <lineage>
        <taxon>Eukaryota</taxon>
        <taxon>Fungi</taxon>
        <taxon>Dikarya</taxon>
        <taxon>Basidiomycota</taxon>
        <taxon>Agaricomycotina</taxon>
        <taxon>Agaricomycetes</taxon>
        <taxon>Cantharellales</taxon>
        <taxon>Botryobasidiaceae</taxon>
        <taxon>Botryobasidium</taxon>
    </lineage>
</organism>
<feature type="domain" description="F-box" evidence="1">
    <location>
        <begin position="1"/>
        <end position="59"/>
    </location>
</feature>
<dbReference type="Proteomes" id="UP000027195">
    <property type="component" value="Unassembled WGS sequence"/>
</dbReference>
<name>A0A067MC64_BOTB1</name>
<feature type="non-terminal residue" evidence="2">
    <location>
        <position position="59"/>
    </location>
</feature>
<evidence type="ECO:0000259" key="1">
    <source>
        <dbReference type="PROSITE" id="PS50181"/>
    </source>
</evidence>
<proteinExistence type="predicted"/>